<dbReference type="GO" id="GO:0016491">
    <property type="term" value="F:oxidoreductase activity"/>
    <property type="evidence" value="ECO:0007669"/>
    <property type="project" value="UniProtKB-KW"/>
</dbReference>
<dbReference type="Pfam" id="PF00109">
    <property type="entry name" value="ketoacyl-synt"/>
    <property type="match status" value="1"/>
</dbReference>
<protein>
    <recommendedName>
        <fullName evidence="9">Beta-ketoacyl synthase-like N-terminal domain-containing protein</fullName>
    </recommendedName>
</protein>
<keyword evidence="8" id="KW-0511">Multifunctional enzyme</keyword>
<accession>A0A1Y3B628</accession>
<proteinExistence type="predicted"/>
<dbReference type="EMBL" id="MUJZ01042140">
    <property type="protein sequence ID" value="OTF75408.1"/>
    <property type="molecule type" value="Genomic_DNA"/>
</dbReference>
<evidence type="ECO:0000256" key="5">
    <source>
        <dbReference type="ARBA" id="ARBA00023002"/>
    </source>
</evidence>
<reference evidence="10 11" key="1">
    <citation type="submission" date="2017-03" db="EMBL/GenBank/DDBJ databases">
        <title>Genome Survey of Euroglyphus maynei.</title>
        <authorList>
            <person name="Arlian L.G."/>
            <person name="Morgan M.S."/>
            <person name="Rider S.D."/>
        </authorList>
    </citation>
    <scope>NUCLEOTIDE SEQUENCE [LARGE SCALE GENOMIC DNA]</scope>
    <source>
        <strain evidence="10">Arlian Lab</strain>
        <tissue evidence="10">Whole body</tissue>
    </source>
</reference>
<keyword evidence="1" id="KW-0596">Phosphopantetheine</keyword>
<dbReference type="InterPro" id="IPR050091">
    <property type="entry name" value="PKS_NRPS_Biosynth_Enz"/>
</dbReference>
<evidence type="ECO:0000313" key="10">
    <source>
        <dbReference type="EMBL" id="OTF75408.1"/>
    </source>
</evidence>
<dbReference type="InterPro" id="IPR014030">
    <property type="entry name" value="Ketoacyl_synth_N"/>
</dbReference>
<dbReference type="OrthoDB" id="6538045at2759"/>
<evidence type="ECO:0000256" key="4">
    <source>
        <dbReference type="ARBA" id="ARBA00022857"/>
    </source>
</evidence>
<dbReference type="AlphaFoldDB" id="A0A1Y3B628"/>
<evidence type="ECO:0000256" key="6">
    <source>
        <dbReference type="ARBA" id="ARBA00023098"/>
    </source>
</evidence>
<keyword evidence="7" id="KW-0275">Fatty acid biosynthesis</keyword>
<evidence type="ECO:0000256" key="1">
    <source>
        <dbReference type="ARBA" id="ARBA00022450"/>
    </source>
</evidence>
<sequence>MKPLSKIANECPIKEDIVISGISGRFPESDNMDEFAQKLFSGEDMVTKDDRRWPVEINDGLGSRTGKLKSLDKFDSSFFSMLTYLSHSMDPVSRIVLETTYEAFHDAGVCPHQIRGSNTGVYFGINTIGK</sequence>
<comment type="caution">
    <text evidence="10">The sequence shown here is derived from an EMBL/GenBank/DDBJ whole genome shotgun (WGS) entry which is preliminary data.</text>
</comment>
<keyword evidence="11" id="KW-1185">Reference proteome</keyword>
<keyword evidence="2" id="KW-0444">Lipid biosynthesis</keyword>
<gene>
    <name evidence="10" type="ORF">BLA29_006605</name>
</gene>
<dbReference type="PANTHER" id="PTHR43775">
    <property type="entry name" value="FATTY ACID SYNTHASE"/>
    <property type="match status" value="1"/>
</dbReference>
<evidence type="ECO:0000256" key="2">
    <source>
        <dbReference type="ARBA" id="ARBA00022516"/>
    </source>
</evidence>
<organism evidence="10 11">
    <name type="scientific">Euroglyphus maynei</name>
    <name type="common">Mayne's house dust mite</name>
    <dbReference type="NCBI Taxonomy" id="6958"/>
    <lineage>
        <taxon>Eukaryota</taxon>
        <taxon>Metazoa</taxon>
        <taxon>Ecdysozoa</taxon>
        <taxon>Arthropoda</taxon>
        <taxon>Chelicerata</taxon>
        <taxon>Arachnida</taxon>
        <taxon>Acari</taxon>
        <taxon>Acariformes</taxon>
        <taxon>Sarcoptiformes</taxon>
        <taxon>Astigmata</taxon>
        <taxon>Psoroptidia</taxon>
        <taxon>Analgoidea</taxon>
        <taxon>Pyroglyphidae</taxon>
        <taxon>Pyroglyphinae</taxon>
        <taxon>Euroglyphus</taxon>
    </lineage>
</organism>
<dbReference type="PANTHER" id="PTHR43775:SF7">
    <property type="entry name" value="FATTY ACID SYNTHASE"/>
    <property type="match status" value="1"/>
</dbReference>
<dbReference type="SUPFAM" id="SSF53901">
    <property type="entry name" value="Thiolase-like"/>
    <property type="match status" value="1"/>
</dbReference>
<name>A0A1Y3B628_EURMA</name>
<evidence type="ECO:0000313" key="11">
    <source>
        <dbReference type="Proteomes" id="UP000194236"/>
    </source>
</evidence>
<dbReference type="Proteomes" id="UP000194236">
    <property type="component" value="Unassembled WGS sequence"/>
</dbReference>
<dbReference type="GO" id="GO:0004312">
    <property type="term" value="F:fatty acid synthase activity"/>
    <property type="evidence" value="ECO:0007669"/>
    <property type="project" value="TreeGrafter"/>
</dbReference>
<evidence type="ECO:0000256" key="3">
    <source>
        <dbReference type="ARBA" id="ARBA00022832"/>
    </source>
</evidence>
<feature type="domain" description="Beta-ketoacyl synthase-like N-terminal" evidence="9">
    <location>
        <begin position="15"/>
        <end position="126"/>
    </location>
</feature>
<dbReference type="GO" id="GO:0006633">
    <property type="term" value="P:fatty acid biosynthetic process"/>
    <property type="evidence" value="ECO:0007669"/>
    <property type="project" value="UniProtKB-KW"/>
</dbReference>
<evidence type="ECO:0000259" key="9">
    <source>
        <dbReference type="Pfam" id="PF00109"/>
    </source>
</evidence>
<keyword evidence="5" id="KW-0560">Oxidoreductase</keyword>
<keyword evidence="3" id="KW-0276">Fatty acid metabolism</keyword>
<dbReference type="Gene3D" id="3.40.47.10">
    <property type="match status" value="1"/>
</dbReference>
<keyword evidence="6" id="KW-0443">Lipid metabolism</keyword>
<evidence type="ECO:0000256" key="7">
    <source>
        <dbReference type="ARBA" id="ARBA00023160"/>
    </source>
</evidence>
<dbReference type="InterPro" id="IPR016039">
    <property type="entry name" value="Thiolase-like"/>
</dbReference>
<evidence type="ECO:0000256" key="8">
    <source>
        <dbReference type="ARBA" id="ARBA00023268"/>
    </source>
</evidence>
<keyword evidence="4" id="KW-0521">NADP</keyword>